<feature type="compositionally biased region" description="Pro residues" evidence="2">
    <location>
        <begin position="269"/>
        <end position="280"/>
    </location>
</feature>
<evidence type="ECO:0000256" key="1">
    <source>
        <dbReference type="SAM" id="Coils"/>
    </source>
</evidence>
<keyword evidence="1" id="KW-0175">Coiled coil</keyword>
<organism evidence="3 4">
    <name type="scientific">Ganoderma sinense ZZ0214-1</name>
    <dbReference type="NCBI Taxonomy" id="1077348"/>
    <lineage>
        <taxon>Eukaryota</taxon>
        <taxon>Fungi</taxon>
        <taxon>Dikarya</taxon>
        <taxon>Basidiomycota</taxon>
        <taxon>Agaricomycotina</taxon>
        <taxon>Agaricomycetes</taxon>
        <taxon>Polyporales</taxon>
        <taxon>Polyporaceae</taxon>
        <taxon>Ganoderma</taxon>
    </lineage>
</organism>
<feature type="region of interest" description="Disordered" evidence="2">
    <location>
        <begin position="637"/>
        <end position="669"/>
    </location>
</feature>
<feature type="coiled-coil region" evidence="1">
    <location>
        <begin position="79"/>
        <end position="176"/>
    </location>
</feature>
<feature type="compositionally biased region" description="Pro residues" evidence="2">
    <location>
        <begin position="398"/>
        <end position="408"/>
    </location>
</feature>
<keyword evidence="4" id="KW-1185">Reference proteome</keyword>
<dbReference type="EMBL" id="AYKW01000023">
    <property type="protein sequence ID" value="PIL28904.1"/>
    <property type="molecule type" value="Genomic_DNA"/>
</dbReference>
<feature type="region of interest" description="Disordered" evidence="2">
    <location>
        <begin position="183"/>
        <end position="539"/>
    </location>
</feature>
<feature type="compositionally biased region" description="Basic and acidic residues" evidence="2">
    <location>
        <begin position="513"/>
        <end position="533"/>
    </location>
</feature>
<feature type="compositionally biased region" description="Basic and acidic residues" evidence="2">
    <location>
        <begin position="183"/>
        <end position="195"/>
    </location>
</feature>
<feature type="compositionally biased region" description="Polar residues" evidence="2">
    <location>
        <begin position="739"/>
        <end position="751"/>
    </location>
</feature>
<sequence>MDSPRTSSSGSSLPTRSESSRSKSLRSSSSSVSRPRPPPPRVRGERDSGESTLPDVQQKLLAHLMPREHHGSRGLRTALAITTERLESETRRADDAERRVAEVLRKLRLQHEATMFAQAEVSRAKEELTLYKFRLDEAQREILRANEAISDLQEQKDLAEAEAARARSTARKFREQQLIARAREEGRQEGFHEGFSRGTNIGFDEAAAADSSRDRRYGVPTIEEVPEEGEPRAPRYRAGTPGPTELRVRAPAPEYYNRAPAALTVPSERSPPPAVPPPRRPPSRSTLSRASQRNHVPDVAHHAPTLPVPTLVTPLNVPSPSHSRADTPIDMPVAHPAPRSLDDGEGEVPPPVPIHERAPSPAHPPVDVPPDGWIPLATGPNQAIFLPPPHELSRPVTPVSPTPPPPPMLQSAEPPQPVASSSAVPPPPQLISRDYAEIPVEGIPLTRSSASTRPMSPQSKASTTISQFDITNAPPRAQIRVSTSGRAPREDRQVSSPRGPRPRDDLPFIARSRAQEDSRGSQYSERSEREKGRSAMNPLEKLFKKRFLDKSQKESPPITPPVVPAIRIEAPSTPSTPHSSIMTTGTHPAFLSPELAAQQIAPLAPQDNIIIMRTEIPGYYPTISVDQPFVPPRPESIPADQEIPPPSGQFPRGFVPLTPPQAPSTLVANPIPVPSNTPVPVPPPSNPIPVPSNTPVPIPPPSNPLPVPMKEVVPIPTPHVYHTTLLPIPENGPIPVPVPSSQRGARTSTGSPRAALYDEAPIPAGVVYPEPPSRRVGSASGSGSGSGTGTPASSLSPKSQRGRLRRLDMRSPGANLSPLPMQFQFFAPLKSDTTSESMAL</sequence>
<feature type="compositionally biased region" description="Low complexity" evidence="2">
    <location>
        <begin position="1"/>
        <end position="17"/>
    </location>
</feature>
<feature type="region of interest" description="Disordered" evidence="2">
    <location>
        <begin position="732"/>
        <end position="819"/>
    </location>
</feature>
<accession>A0A2G8S5A1</accession>
<comment type="caution">
    <text evidence="3">The sequence shown here is derived from an EMBL/GenBank/DDBJ whole genome shotgun (WGS) entry which is preliminary data.</text>
</comment>
<feature type="compositionally biased region" description="Low complexity" evidence="2">
    <location>
        <begin position="304"/>
        <end position="320"/>
    </location>
</feature>
<evidence type="ECO:0000313" key="3">
    <source>
        <dbReference type="EMBL" id="PIL28904.1"/>
    </source>
</evidence>
<evidence type="ECO:0000313" key="4">
    <source>
        <dbReference type="Proteomes" id="UP000230002"/>
    </source>
</evidence>
<protein>
    <submittedName>
        <fullName evidence="3">Uncharacterized protein</fullName>
    </submittedName>
</protein>
<proteinExistence type="predicted"/>
<dbReference type="AlphaFoldDB" id="A0A2G8S5A1"/>
<feature type="compositionally biased region" description="Polar residues" evidence="2">
    <location>
        <begin position="446"/>
        <end position="470"/>
    </location>
</feature>
<feature type="region of interest" description="Disordered" evidence="2">
    <location>
        <begin position="1"/>
        <end position="58"/>
    </location>
</feature>
<gene>
    <name evidence="3" type="ORF">GSI_08950</name>
</gene>
<evidence type="ECO:0000256" key="2">
    <source>
        <dbReference type="SAM" id="MobiDB-lite"/>
    </source>
</evidence>
<dbReference type="Proteomes" id="UP000230002">
    <property type="component" value="Unassembled WGS sequence"/>
</dbReference>
<name>A0A2G8S5A1_9APHY</name>
<dbReference type="OrthoDB" id="3268221at2759"/>
<reference evidence="3 4" key="1">
    <citation type="journal article" date="2015" name="Sci. Rep.">
        <title>Chromosome-level genome map provides insights into diverse defense mechanisms in the medicinal fungus Ganoderma sinense.</title>
        <authorList>
            <person name="Zhu Y."/>
            <person name="Xu J."/>
            <person name="Sun C."/>
            <person name="Zhou S."/>
            <person name="Xu H."/>
            <person name="Nelson D.R."/>
            <person name="Qian J."/>
            <person name="Song J."/>
            <person name="Luo H."/>
            <person name="Xiang L."/>
            <person name="Li Y."/>
            <person name="Xu Z."/>
            <person name="Ji A."/>
            <person name="Wang L."/>
            <person name="Lu S."/>
            <person name="Hayward A."/>
            <person name="Sun W."/>
            <person name="Li X."/>
            <person name="Schwartz D.C."/>
            <person name="Wang Y."/>
            <person name="Chen S."/>
        </authorList>
    </citation>
    <scope>NUCLEOTIDE SEQUENCE [LARGE SCALE GENOMIC DNA]</scope>
    <source>
        <strain evidence="3 4">ZZ0214-1</strain>
    </source>
</reference>
<feature type="compositionally biased region" description="Low complexity" evidence="2">
    <location>
        <begin position="410"/>
        <end position="423"/>
    </location>
</feature>
<dbReference type="STRING" id="1077348.A0A2G8S5A1"/>
<feature type="compositionally biased region" description="Low complexity" evidence="2">
    <location>
        <begin position="25"/>
        <end position="34"/>
    </location>
</feature>